<sequence>MLAFIVAWIGAVAAWAWLNLPRGGDFTHLEVSLTGAPDVRHQIFHSGSTTFSERDSLFVTVSSTGAAEARLRLPSSTTRFIRIDAGSAESVRACTLIAGTGSGATSLLHQRAIIRAKQANHAIDGDGCLVISPESGATDPYVVLAAPPAAGEGGARPGRIMGLIAGLTVLAVGVLIVFRAWRPAGSPAAAKQLAMDLNTRLPAIYLAMALLLGIGYLLVTPPGAVPDELAHATKAVKVSHGVLMGSTGNREFPNLYHMYGEFNGFRSPTKRFDLSQLFARTGQPALCEPTTSNLPSGADSYGPHLYAPAAIAYASSCATEAPFGAFLWSSRLGNLLIAALLTALGMWCSQRARWPLFVIALMPMSVYQMASLSADAIYFGLCFAWLGLTCGIAENRISSRRAAPALMALVVLLTFSKPGGAWLLCSILLLRPAFMRDYSRFWPALIAYLVVPAVAHAVWVLGAGEAAVPLAGVDPSFNLTQVVEDPTHVARLFYTAYSGTHGIGLLRTLIGQLGWLDVILPTWSYAIVLSCLAGSLLLDRSASHPTATRRAFAVAFALGSVILISIPLYLFWTPIDAIRIGGLQGRYFIPSLAFALPWLALPPSRNLQWVLILVIPPLITLPLLQGLLAVAVRYYPI</sequence>
<feature type="transmembrane region" description="Helical" evidence="1">
    <location>
        <begin position="202"/>
        <end position="219"/>
    </location>
</feature>
<feature type="transmembrane region" description="Helical" evidence="1">
    <location>
        <begin position="441"/>
        <end position="461"/>
    </location>
</feature>
<organism evidence="2 3">
    <name type="scientific">Lysobacter spongiicola DSM 21749</name>
    <dbReference type="NCBI Taxonomy" id="1122188"/>
    <lineage>
        <taxon>Bacteria</taxon>
        <taxon>Pseudomonadati</taxon>
        <taxon>Pseudomonadota</taxon>
        <taxon>Gammaproteobacteria</taxon>
        <taxon>Lysobacterales</taxon>
        <taxon>Lysobacteraceae</taxon>
        <taxon>Novilysobacter</taxon>
    </lineage>
</organism>
<name>A0A1T4SHH8_9GAMM</name>
<dbReference type="AlphaFoldDB" id="A0A1T4SHH8"/>
<proteinExistence type="predicted"/>
<dbReference type="Pfam" id="PF09913">
    <property type="entry name" value="DUF2142"/>
    <property type="match status" value="1"/>
</dbReference>
<feature type="transmembrane region" description="Helical" evidence="1">
    <location>
        <begin position="160"/>
        <end position="181"/>
    </location>
</feature>
<dbReference type="STRING" id="1122188.SAMN02745674_02866"/>
<keyword evidence="1" id="KW-0812">Transmembrane</keyword>
<dbReference type="EMBL" id="FUXP01000019">
    <property type="protein sequence ID" value="SKA27637.1"/>
    <property type="molecule type" value="Genomic_DNA"/>
</dbReference>
<keyword evidence="3" id="KW-1185">Reference proteome</keyword>
<dbReference type="Proteomes" id="UP000190061">
    <property type="component" value="Unassembled WGS sequence"/>
</dbReference>
<gene>
    <name evidence="2" type="ORF">SAMN02745674_02866</name>
</gene>
<feature type="transmembrane region" description="Helical" evidence="1">
    <location>
        <begin position="515"/>
        <end position="538"/>
    </location>
</feature>
<dbReference type="InterPro" id="IPR018674">
    <property type="entry name" value="DUF2142_membrane"/>
</dbReference>
<dbReference type="OrthoDB" id="2220917at2"/>
<feature type="transmembrane region" description="Helical" evidence="1">
    <location>
        <begin position="376"/>
        <end position="393"/>
    </location>
</feature>
<evidence type="ECO:0000313" key="2">
    <source>
        <dbReference type="EMBL" id="SKA27637.1"/>
    </source>
</evidence>
<feature type="transmembrane region" description="Helical" evidence="1">
    <location>
        <begin position="607"/>
        <end position="632"/>
    </location>
</feature>
<feature type="transmembrane region" description="Helical" evidence="1">
    <location>
        <begin position="325"/>
        <end position="347"/>
    </location>
</feature>
<evidence type="ECO:0000256" key="1">
    <source>
        <dbReference type="SAM" id="Phobius"/>
    </source>
</evidence>
<feature type="transmembrane region" description="Helical" evidence="1">
    <location>
        <begin position="550"/>
        <end position="572"/>
    </location>
</feature>
<evidence type="ECO:0000313" key="3">
    <source>
        <dbReference type="Proteomes" id="UP000190061"/>
    </source>
</evidence>
<dbReference type="RefSeq" id="WP_159447417.1">
    <property type="nucleotide sequence ID" value="NZ_FUXP01000019.1"/>
</dbReference>
<keyword evidence="1" id="KW-1133">Transmembrane helix</keyword>
<keyword evidence="1" id="KW-0472">Membrane</keyword>
<protein>
    <submittedName>
        <fullName evidence="2">Uncharacterized membrane protein</fullName>
    </submittedName>
</protein>
<feature type="transmembrane region" description="Helical" evidence="1">
    <location>
        <begin position="405"/>
        <end position="429"/>
    </location>
</feature>
<accession>A0A1T4SHH8</accession>
<reference evidence="2 3" key="1">
    <citation type="submission" date="2017-02" db="EMBL/GenBank/DDBJ databases">
        <authorList>
            <person name="Peterson S.W."/>
        </authorList>
    </citation>
    <scope>NUCLEOTIDE SEQUENCE [LARGE SCALE GENOMIC DNA]</scope>
    <source>
        <strain evidence="2 3">DSM 21749</strain>
    </source>
</reference>
<feature type="transmembrane region" description="Helical" evidence="1">
    <location>
        <begin position="584"/>
        <end position="601"/>
    </location>
</feature>